<dbReference type="Pfam" id="PF13181">
    <property type="entry name" value="TPR_8"/>
    <property type="match status" value="2"/>
</dbReference>
<dbReference type="EMBL" id="MEUN01000077">
    <property type="protein sequence ID" value="OGC44237.1"/>
    <property type="molecule type" value="Genomic_DNA"/>
</dbReference>
<dbReference type="Gene3D" id="1.25.40.10">
    <property type="entry name" value="Tetratricopeptide repeat domain"/>
    <property type="match status" value="1"/>
</dbReference>
<evidence type="ECO:0000313" key="3">
    <source>
        <dbReference type="EMBL" id="OGC44237.1"/>
    </source>
</evidence>
<name>A0A1F4UH43_9BACT</name>
<evidence type="ECO:0000256" key="2">
    <source>
        <dbReference type="SAM" id="MobiDB-lite"/>
    </source>
</evidence>
<dbReference type="Proteomes" id="UP000177434">
    <property type="component" value="Unassembled WGS sequence"/>
</dbReference>
<dbReference type="AlphaFoldDB" id="A0A1F4UH43"/>
<accession>A0A1F4UH43</accession>
<dbReference type="SUPFAM" id="SSF48452">
    <property type="entry name" value="TPR-like"/>
    <property type="match status" value="1"/>
</dbReference>
<evidence type="ECO:0000313" key="4">
    <source>
        <dbReference type="Proteomes" id="UP000177434"/>
    </source>
</evidence>
<proteinExistence type="predicted"/>
<dbReference type="InterPro" id="IPR011990">
    <property type="entry name" value="TPR-like_helical_dom_sf"/>
</dbReference>
<feature type="compositionally biased region" description="Low complexity" evidence="2">
    <location>
        <begin position="104"/>
        <end position="126"/>
    </location>
</feature>
<comment type="caution">
    <text evidence="3">The sequence shown here is derived from an EMBL/GenBank/DDBJ whole genome shotgun (WGS) entry which is preliminary data.</text>
</comment>
<dbReference type="InterPro" id="IPR019734">
    <property type="entry name" value="TPR_rpt"/>
</dbReference>
<gene>
    <name evidence="3" type="ORF">A2400_00180</name>
</gene>
<protein>
    <submittedName>
        <fullName evidence="3">Uncharacterized protein</fullName>
    </submittedName>
</protein>
<evidence type="ECO:0000256" key="1">
    <source>
        <dbReference type="PROSITE-ProRule" id="PRU00339"/>
    </source>
</evidence>
<dbReference type="SMART" id="SM00028">
    <property type="entry name" value="TPR"/>
    <property type="match status" value="2"/>
</dbReference>
<feature type="region of interest" description="Disordered" evidence="2">
    <location>
        <begin position="94"/>
        <end position="126"/>
    </location>
</feature>
<feature type="repeat" description="TPR" evidence="1">
    <location>
        <begin position="8"/>
        <end position="41"/>
    </location>
</feature>
<dbReference type="PROSITE" id="PS50005">
    <property type="entry name" value="TPR"/>
    <property type="match status" value="1"/>
</dbReference>
<organism evidence="3 4">
    <name type="scientific">candidate division WS6 bacterium RIFOXYB1_FULL_33_14</name>
    <dbReference type="NCBI Taxonomy" id="1817896"/>
    <lineage>
        <taxon>Bacteria</taxon>
        <taxon>Candidatus Dojkabacteria</taxon>
    </lineage>
</organism>
<keyword evidence="1" id="KW-0802">TPR repeat</keyword>
<sequence>MNINPLDYDSYYKAGQIFMIKEDYEQALSSFNTVLNINGQHVPSLLLAANILSENGDKENAIKYLEAAKQILEINEQDSGDVYDSIIKGLADLGANTEAEESDTTQTESTQPADTTTTTPTTEAQE</sequence>
<reference evidence="3 4" key="1">
    <citation type="journal article" date="2016" name="Nat. Commun.">
        <title>Thousands of microbial genomes shed light on interconnected biogeochemical processes in an aquifer system.</title>
        <authorList>
            <person name="Anantharaman K."/>
            <person name="Brown C.T."/>
            <person name="Hug L.A."/>
            <person name="Sharon I."/>
            <person name="Castelle C.J."/>
            <person name="Probst A.J."/>
            <person name="Thomas B.C."/>
            <person name="Singh A."/>
            <person name="Wilkins M.J."/>
            <person name="Karaoz U."/>
            <person name="Brodie E.L."/>
            <person name="Williams K.H."/>
            <person name="Hubbard S.S."/>
            <person name="Banfield J.F."/>
        </authorList>
    </citation>
    <scope>NUCLEOTIDE SEQUENCE [LARGE SCALE GENOMIC DNA]</scope>
</reference>